<dbReference type="GO" id="GO:0061672">
    <property type="term" value="C:glutathione hydrolase complex"/>
    <property type="evidence" value="ECO:0007669"/>
    <property type="project" value="TreeGrafter"/>
</dbReference>
<gene>
    <name evidence="3" type="ORF">CC1G_13636</name>
</gene>
<keyword evidence="1" id="KW-0315">Glutamine amidotransferase</keyword>
<dbReference type="FunFam" id="3.60.20.10:FF:000060">
    <property type="entry name" value="Related to DUG3-probable glutamine amidotransferase"/>
    <property type="match status" value="1"/>
</dbReference>
<dbReference type="EMBL" id="AACS02000001">
    <property type="protein sequence ID" value="EFI28610.1"/>
    <property type="molecule type" value="Genomic_DNA"/>
</dbReference>
<dbReference type="VEuPathDB" id="FungiDB:CC1G_13636"/>
<dbReference type="eggNOG" id="KOG1268">
    <property type="taxonomic scope" value="Eukaryota"/>
</dbReference>
<dbReference type="GeneID" id="6017704"/>
<dbReference type="InterPro" id="IPR052373">
    <property type="entry name" value="Gamma-glu_amide_hydrolase"/>
</dbReference>
<dbReference type="InterPro" id="IPR026869">
    <property type="entry name" value="EgtC-like"/>
</dbReference>
<dbReference type="Pfam" id="PF13230">
    <property type="entry name" value="GATase_4"/>
    <property type="match status" value="1"/>
</dbReference>
<dbReference type="InterPro" id="IPR029055">
    <property type="entry name" value="Ntn_hydrolases_N"/>
</dbReference>
<dbReference type="PANTHER" id="PTHR43187">
    <property type="entry name" value="GLUTAMINE AMIDOTRANSFERASE DUG3-RELATED"/>
    <property type="match status" value="1"/>
</dbReference>
<dbReference type="Gene3D" id="3.60.20.10">
    <property type="entry name" value="Glutamine Phosphoribosylpyrophosphate, subunit 1, domain 1"/>
    <property type="match status" value="1"/>
</dbReference>
<evidence type="ECO:0000313" key="3">
    <source>
        <dbReference type="EMBL" id="EFI28610.1"/>
    </source>
</evidence>
<reference evidence="3 4" key="1">
    <citation type="journal article" date="2010" name="Proc. Natl. Acad. Sci. U.S.A.">
        <title>Insights into evolution of multicellular fungi from the assembled chromosomes of the mushroom Coprinopsis cinerea (Coprinus cinereus).</title>
        <authorList>
            <person name="Stajich J.E."/>
            <person name="Wilke S.K."/>
            <person name="Ahren D."/>
            <person name="Au C.H."/>
            <person name="Birren B.W."/>
            <person name="Borodovsky M."/>
            <person name="Burns C."/>
            <person name="Canback B."/>
            <person name="Casselton L.A."/>
            <person name="Cheng C.K."/>
            <person name="Deng J."/>
            <person name="Dietrich F.S."/>
            <person name="Fargo D.C."/>
            <person name="Farman M.L."/>
            <person name="Gathman A.C."/>
            <person name="Goldberg J."/>
            <person name="Guigo R."/>
            <person name="Hoegger P.J."/>
            <person name="Hooker J.B."/>
            <person name="Huggins A."/>
            <person name="James T.Y."/>
            <person name="Kamada T."/>
            <person name="Kilaru S."/>
            <person name="Kodira C."/>
            <person name="Kues U."/>
            <person name="Kupfer D."/>
            <person name="Kwan H.S."/>
            <person name="Lomsadze A."/>
            <person name="Li W."/>
            <person name="Lilly W.W."/>
            <person name="Ma L.J."/>
            <person name="Mackey A.J."/>
            <person name="Manning G."/>
            <person name="Martin F."/>
            <person name="Muraguchi H."/>
            <person name="Natvig D.O."/>
            <person name="Palmerini H."/>
            <person name="Ramesh M.A."/>
            <person name="Rehmeyer C.J."/>
            <person name="Roe B.A."/>
            <person name="Shenoy N."/>
            <person name="Stanke M."/>
            <person name="Ter-Hovhannisyan V."/>
            <person name="Tunlid A."/>
            <person name="Velagapudi R."/>
            <person name="Vision T.J."/>
            <person name="Zeng Q."/>
            <person name="Zolan M.E."/>
            <person name="Pukkila P.J."/>
        </authorList>
    </citation>
    <scope>NUCLEOTIDE SEQUENCE [LARGE SCALE GENOMIC DNA]</scope>
    <source>
        <strain evidence="4">Okayama-7 / 130 / ATCC MYA-4618 / FGSC 9003</strain>
    </source>
</reference>
<accession>D6RK38</accession>
<dbReference type="InterPro" id="IPR017932">
    <property type="entry name" value="GATase_2_dom"/>
</dbReference>
<dbReference type="HOGENOM" id="CLU_042555_4_0_1"/>
<feature type="domain" description="Glutamine amidotransferase type-2" evidence="2">
    <location>
        <begin position="2"/>
        <end position="252"/>
    </location>
</feature>
<dbReference type="PANTHER" id="PTHR43187:SF1">
    <property type="entry name" value="GLUTAMINE AMIDOTRANSFERASE DUG3-RELATED"/>
    <property type="match status" value="1"/>
</dbReference>
<dbReference type="KEGG" id="cci:CC1G_13636"/>
<dbReference type="SUPFAM" id="SSF56235">
    <property type="entry name" value="N-terminal nucleophile aminohydrolases (Ntn hydrolases)"/>
    <property type="match status" value="1"/>
</dbReference>
<dbReference type="OrthoDB" id="14446at2759"/>
<sequence>MCRFVIYKGTSPVQLSHLLTRPCHSIINQAFDSRLRLDKRRPMNGDGFGVGWYDSVYDEELGSQPCIFTSITPAWNNINLTRLAEKIKSPLVFGHVRATTAGTLSLDNCHPFVFGNLMWMHNGGIAEFNTIKRRLQSDLPDIAFDKVLGNTDSEWAFALFISKLPDPKAKSFTPAILQKAMEETIATLNVYRKEFNITSEPNLLNFCVTDGKSVVVTRYVSSRTDEAASLWFSSGSEFSEYGEGGHYKMTKSDKRENIIMIASEPLTFERADWMEIKTNHMAIITPKMNMLQIPIIDEFYVPPSDPASLHRTNEFAREKGLLNPAPLEESHKAEQTPVVGRRTMMVPISSGSHCC</sequence>
<name>D6RK38_COPC7</name>
<dbReference type="RefSeq" id="XP_002912104.1">
    <property type="nucleotide sequence ID" value="XM_002912058.1"/>
</dbReference>
<dbReference type="CDD" id="cd01908">
    <property type="entry name" value="YafJ"/>
    <property type="match status" value="1"/>
</dbReference>
<dbReference type="GO" id="GO:0005737">
    <property type="term" value="C:cytoplasm"/>
    <property type="evidence" value="ECO:0007669"/>
    <property type="project" value="TreeGrafter"/>
</dbReference>
<evidence type="ECO:0000256" key="1">
    <source>
        <dbReference type="ARBA" id="ARBA00022962"/>
    </source>
</evidence>
<organism evidence="3 4">
    <name type="scientific">Coprinopsis cinerea (strain Okayama-7 / 130 / ATCC MYA-4618 / FGSC 9003)</name>
    <name type="common">Inky cap fungus</name>
    <name type="synonym">Hormographiella aspergillata</name>
    <dbReference type="NCBI Taxonomy" id="240176"/>
    <lineage>
        <taxon>Eukaryota</taxon>
        <taxon>Fungi</taxon>
        <taxon>Dikarya</taxon>
        <taxon>Basidiomycota</taxon>
        <taxon>Agaricomycotina</taxon>
        <taxon>Agaricomycetes</taxon>
        <taxon>Agaricomycetidae</taxon>
        <taxon>Agaricales</taxon>
        <taxon>Agaricineae</taxon>
        <taxon>Psathyrellaceae</taxon>
        <taxon>Coprinopsis</taxon>
    </lineage>
</organism>
<dbReference type="GO" id="GO:0008242">
    <property type="term" value="F:omega peptidase activity"/>
    <property type="evidence" value="ECO:0007669"/>
    <property type="project" value="TreeGrafter"/>
</dbReference>
<protein>
    <submittedName>
        <fullName evidence="3">Glucosamine 6-phosphate synthetase</fullName>
    </submittedName>
</protein>
<dbReference type="GO" id="GO:0006751">
    <property type="term" value="P:glutathione catabolic process"/>
    <property type="evidence" value="ECO:0007669"/>
    <property type="project" value="TreeGrafter"/>
</dbReference>
<dbReference type="InParanoid" id="D6RK38"/>
<dbReference type="STRING" id="240176.D6RK38"/>
<keyword evidence="4" id="KW-1185">Reference proteome</keyword>
<comment type="caution">
    <text evidence="3">The sequence shown here is derived from an EMBL/GenBank/DDBJ whole genome shotgun (WGS) entry which is preliminary data.</text>
</comment>
<dbReference type="PROSITE" id="PS51278">
    <property type="entry name" value="GATASE_TYPE_2"/>
    <property type="match status" value="1"/>
</dbReference>
<proteinExistence type="predicted"/>
<dbReference type="OMA" id="SVHPAWN"/>
<evidence type="ECO:0000259" key="2">
    <source>
        <dbReference type="PROSITE" id="PS51278"/>
    </source>
</evidence>
<evidence type="ECO:0000313" key="4">
    <source>
        <dbReference type="Proteomes" id="UP000001861"/>
    </source>
</evidence>
<dbReference type="AlphaFoldDB" id="D6RK38"/>
<dbReference type="Proteomes" id="UP000001861">
    <property type="component" value="Unassembled WGS sequence"/>
</dbReference>